<feature type="region of interest" description="Disordered" evidence="1">
    <location>
        <begin position="285"/>
        <end position="317"/>
    </location>
</feature>
<dbReference type="Proteomes" id="UP001156856">
    <property type="component" value="Unassembled WGS sequence"/>
</dbReference>
<dbReference type="EMBL" id="BSPK01000084">
    <property type="protein sequence ID" value="GLS65919.1"/>
    <property type="molecule type" value="Genomic_DNA"/>
</dbReference>
<feature type="compositionally biased region" description="Basic and acidic residues" evidence="1">
    <location>
        <begin position="307"/>
        <end position="317"/>
    </location>
</feature>
<proteinExistence type="predicted"/>
<dbReference type="InterPro" id="IPR036280">
    <property type="entry name" value="Multihaem_cyt_sf"/>
</dbReference>
<dbReference type="SUPFAM" id="SSF48695">
    <property type="entry name" value="Multiheme cytochromes"/>
    <property type="match status" value="1"/>
</dbReference>
<feature type="region of interest" description="Disordered" evidence="1">
    <location>
        <begin position="192"/>
        <end position="252"/>
    </location>
</feature>
<accession>A0ABQ6DP69</accession>
<feature type="compositionally biased region" description="Basic and acidic residues" evidence="1">
    <location>
        <begin position="212"/>
        <end position="224"/>
    </location>
</feature>
<evidence type="ECO:0000256" key="1">
    <source>
        <dbReference type="SAM" id="MobiDB-lite"/>
    </source>
</evidence>
<gene>
    <name evidence="2" type="ORF">GCM10007888_43010</name>
</gene>
<sequence>MRLNRLPQYVCYNHAVQVTKRIGCSTCHGEITAMQMTYRANAFEMRFCLDCHRNPEKYLRTSDQVWNMTGVYADWHLPLAHPLESWSDARSRDQTVGLIQPVIAPLYDGRTATEIVGAHERGDPGDGRSLLRDHWRGEGEEPSAFEERFADALRAGFLADTALPPESASAAAKHPAPAPVMVGDHGIEAVFRPHPTIGDGTHADLGWLQESPKPRARADPHSRDGAGAAHRQPHDPALRDPRRAAGRRRVPGPVHLRHGLRLHRPHRRAPAVPWNAKGLEWETASPPPTHNFLCPPAMPTVPYDDPIQERQTGRPHG</sequence>
<protein>
    <recommendedName>
        <fullName evidence="4">LIM zinc-binding domain-containing protein</fullName>
    </recommendedName>
</protein>
<evidence type="ECO:0000313" key="2">
    <source>
        <dbReference type="EMBL" id="GLS65919.1"/>
    </source>
</evidence>
<keyword evidence="3" id="KW-1185">Reference proteome</keyword>
<dbReference type="Gene3D" id="3.90.10.10">
    <property type="entry name" value="Cytochrome C3"/>
    <property type="match status" value="1"/>
</dbReference>
<reference evidence="3" key="1">
    <citation type="journal article" date="2019" name="Int. J. Syst. Evol. Microbiol.">
        <title>The Global Catalogue of Microorganisms (GCM) 10K type strain sequencing project: providing services to taxonomists for standard genome sequencing and annotation.</title>
        <authorList>
            <consortium name="The Broad Institute Genomics Platform"/>
            <consortium name="The Broad Institute Genome Sequencing Center for Infectious Disease"/>
            <person name="Wu L."/>
            <person name="Ma J."/>
        </authorList>
    </citation>
    <scope>NUCLEOTIDE SEQUENCE [LARGE SCALE GENOMIC DNA]</scope>
    <source>
        <strain evidence="3">NBRC 107715</strain>
    </source>
</reference>
<feature type="compositionally biased region" description="Basic and acidic residues" evidence="1">
    <location>
        <begin position="232"/>
        <end position="243"/>
    </location>
</feature>
<name>A0ABQ6DP69_9HYPH</name>
<comment type="caution">
    <text evidence="2">The sequence shown here is derived from an EMBL/GenBank/DDBJ whole genome shotgun (WGS) entry which is preliminary data.</text>
</comment>
<organism evidence="2 3">
    <name type="scientific">Methylobacterium oxalidis</name>
    <dbReference type="NCBI Taxonomy" id="944322"/>
    <lineage>
        <taxon>Bacteria</taxon>
        <taxon>Pseudomonadati</taxon>
        <taxon>Pseudomonadota</taxon>
        <taxon>Alphaproteobacteria</taxon>
        <taxon>Hyphomicrobiales</taxon>
        <taxon>Methylobacteriaceae</taxon>
        <taxon>Methylobacterium</taxon>
    </lineage>
</organism>
<evidence type="ECO:0000313" key="3">
    <source>
        <dbReference type="Proteomes" id="UP001156856"/>
    </source>
</evidence>
<dbReference type="SUPFAM" id="SSF53706">
    <property type="entry name" value="Formate dehydrogenase/DMSO reductase, domains 1-3"/>
    <property type="match status" value="1"/>
</dbReference>
<evidence type="ECO:0008006" key="4">
    <source>
        <dbReference type="Google" id="ProtNLM"/>
    </source>
</evidence>